<accession>A0ACC1YGH4</accession>
<dbReference type="EMBL" id="CM051397">
    <property type="protein sequence ID" value="KAJ4721770.1"/>
    <property type="molecule type" value="Genomic_DNA"/>
</dbReference>
<name>A0ACC1YGH4_MELAZ</name>
<organism evidence="1 2">
    <name type="scientific">Melia azedarach</name>
    <name type="common">Chinaberry tree</name>
    <dbReference type="NCBI Taxonomy" id="155640"/>
    <lineage>
        <taxon>Eukaryota</taxon>
        <taxon>Viridiplantae</taxon>
        <taxon>Streptophyta</taxon>
        <taxon>Embryophyta</taxon>
        <taxon>Tracheophyta</taxon>
        <taxon>Spermatophyta</taxon>
        <taxon>Magnoliopsida</taxon>
        <taxon>eudicotyledons</taxon>
        <taxon>Gunneridae</taxon>
        <taxon>Pentapetalae</taxon>
        <taxon>rosids</taxon>
        <taxon>malvids</taxon>
        <taxon>Sapindales</taxon>
        <taxon>Meliaceae</taxon>
        <taxon>Melia</taxon>
    </lineage>
</organism>
<comment type="caution">
    <text evidence="1">The sequence shown here is derived from an EMBL/GenBank/DDBJ whole genome shotgun (WGS) entry which is preliminary data.</text>
</comment>
<evidence type="ECO:0000313" key="2">
    <source>
        <dbReference type="Proteomes" id="UP001164539"/>
    </source>
</evidence>
<keyword evidence="2" id="KW-1185">Reference proteome</keyword>
<gene>
    <name evidence="1" type="ORF">OWV82_009420</name>
</gene>
<proteinExistence type="predicted"/>
<reference evidence="1 2" key="1">
    <citation type="journal article" date="2023" name="Science">
        <title>Complex scaffold remodeling in plant triterpene biosynthesis.</title>
        <authorList>
            <person name="De La Pena R."/>
            <person name="Hodgson H."/>
            <person name="Liu J.C."/>
            <person name="Stephenson M.J."/>
            <person name="Martin A.C."/>
            <person name="Owen C."/>
            <person name="Harkess A."/>
            <person name="Leebens-Mack J."/>
            <person name="Jimenez L.E."/>
            <person name="Osbourn A."/>
            <person name="Sattely E.S."/>
        </authorList>
    </citation>
    <scope>NUCLEOTIDE SEQUENCE [LARGE SCALE GENOMIC DNA]</scope>
    <source>
        <strain evidence="2">cv. JPN11</strain>
        <tissue evidence="1">Leaf</tissue>
    </source>
</reference>
<evidence type="ECO:0000313" key="1">
    <source>
        <dbReference type="EMBL" id="KAJ4721770.1"/>
    </source>
</evidence>
<sequence>MLKIEGEYYGSKSNTKVDGNQKSTVIKNLNMCSDLKHILKEYSNMDHLIHLQVRRCHNLINVVASSTSFGNLTALRVWSCKGLTTVVTSSTAKSLVRLRELSIDCCDMLTELVIADEEEETKDREIVFRELKVLQLFYLESLISFCSANYTLTFPSLEELTVEECPKMKIFSGGKSSTPKLQKIKRNWKDKGCWKGDLNTTVKELHEEMRTERSRHNRRQR</sequence>
<protein>
    <submittedName>
        <fullName evidence="1">Disease resistance protein</fullName>
    </submittedName>
</protein>
<dbReference type="Proteomes" id="UP001164539">
    <property type="component" value="Chromosome 4"/>
</dbReference>